<keyword evidence="2" id="KW-1185">Reference proteome</keyword>
<protein>
    <recommendedName>
        <fullName evidence="3">HEAT repeat domain-containing protein</fullName>
    </recommendedName>
</protein>
<evidence type="ECO:0008006" key="3">
    <source>
        <dbReference type="Google" id="ProtNLM"/>
    </source>
</evidence>
<gene>
    <name evidence="1" type="ORF">J2W94_001714</name>
</gene>
<name>A0ABU1RTI5_9GAMM</name>
<comment type="caution">
    <text evidence="1">The sequence shown here is derived from an EMBL/GenBank/DDBJ whole genome shotgun (WGS) entry which is preliminary data.</text>
</comment>
<dbReference type="EMBL" id="JAVDTT010000002">
    <property type="protein sequence ID" value="MDR6841429.1"/>
    <property type="molecule type" value="Genomic_DNA"/>
</dbReference>
<reference evidence="1 2" key="1">
    <citation type="submission" date="2023-07" db="EMBL/GenBank/DDBJ databases">
        <title>Sorghum-associated microbial communities from plants grown in Nebraska, USA.</title>
        <authorList>
            <person name="Schachtman D."/>
        </authorList>
    </citation>
    <scope>NUCLEOTIDE SEQUENCE [LARGE SCALE GENOMIC DNA]</scope>
    <source>
        <strain evidence="1 2">BE107</strain>
    </source>
</reference>
<organism evidence="1 2">
    <name type="scientific">Pseudoxanthomonas sacheonensis</name>
    <dbReference type="NCBI Taxonomy" id="443615"/>
    <lineage>
        <taxon>Bacteria</taxon>
        <taxon>Pseudomonadati</taxon>
        <taxon>Pseudomonadota</taxon>
        <taxon>Gammaproteobacteria</taxon>
        <taxon>Lysobacterales</taxon>
        <taxon>Lysobacteraceae</taxon>
        <taxon>Pseudoxanthomonas</taxon>
    </lineage>
</organism>
<proteinExistence type="predicted"/>
<evidence type="ECO:0000313" key="1">
    <source>
        <dbReference type="EMBL" id="MDR6841429.1"/>
    </source>
</evidence>
<sequence length="161" mass="18745">MGTRISMTRLGEEETQRLLDHIPYVTLAKQGNAKRHVERLVRDAEELESMLLRYPQVKYEPLDPHYVLLKCMANLDATFIDDLCNHFDWRGVVFAGWFAALRPDITYRESLVAALGKSQRNDWLLELALAEIDNRIWALDPDLQQLIRRLRSCLQPLLELA</sequence>
<dbReference type="Proteomes" id="UP001254759">
    <property type="component" value="Unassembled WGS sequence"/>
</dbReference>
<evidence type="ECO:0000313" key="2">
    <source>
        <dbReference type="Proteomes" id="UP001254759"/>
    </source>
</evidence>
<dbReference type="RefSeq" id="WP_310092191.1">
    <property type="nucleotide sequence ID" value="NZ_JAVDTT010000002.1"/>
</dbReference>
<accession>A0ABU1RTI5</accession>